<dbReference type="EC" id="2.7.6.3" evidence="3"/>
<dbReference type="SUPFAM" id="SSF55083">
    <property type="entry name" value="6-hydroxymethyl-7,8-dihydropterin pyrophosphokinase, HPPK"/>
    <property type="match status" value="1"/>
</dbReference>
<dbReference type="GO" id="GO:0046656">
    <property type="term" value="P:folic acid biosynthetic process"/>
    <property type="evidence" value="ECO:0007669"/>
    <property type="project" value="UniProtKB-KW"/>
</dbReference>
<organism evidence="15 16">
    <name type="scientific">Candidatus Xenolissoclinum pacificiensis L6</name>
    <dbReference type="NCBI Taxonomy" id="1401685"/>
    <lineage>
        <taxon>Bacteria</taxon>
        <taxon>Pseudomonadati</taxon>
        <taxon>Pseudomonadota</taxon>
        <taxon>Alphaproteobacteria</taxon>
        <taxon>Rickettsiales</taxon>
        <taxon>Anaplasmataceae</taxon>
        <taxon>Candidatus Xenolissoclinum</taxon>
    </lineage>
</organism>
<gene>
    <name evidence="15" type="primary">folK</name>
    <name evidence="15" type="ORF">P857_32</name>
</gene>
<evidence type="ECO:0000259" key="14">
    <source>
        <dbReference type="Pfam" id="PF01288"/>
    </source>
</evidence>
<keyword evidence="8" id="KW-0067">ATP-binding</keyword>
<evidence type="ECO:0000256" key="13">
    <source>
        <dbReference type="SAM" id="Phobius"/>
    </source>
</evidence>
<evidence type="ECO:0000256" key="1">
    <source>
        <dbReference type="ARBA" id="ARBA00005051"/>
    </source>
</evidence>
<proteinExistence type="inferred from homology"/>
<evidence type="ECO:0000256" key="3">
    <source>
        <dbReference type="ARBA" id="ARBA00013253"/>
    </source>
</evidence>
<evidence type="ECO:0000313" key="15">
    <source>
        <dbReference type="EMBL" id="ETO91585.1"/>
    </source>
</evidence>
<keyword evidence="7" id="KW-0418">Kinase</keyword>
<dbReference type="GO" id="GO:0003848">
    <property type="term" value="F:2-amino-4-hydroxy-6-hydroxymethyldihydropteridine diphosphokinase activity"/>
    <property type="evidence" value="ECO:0007669"/>
    <property type="project" value="UniProtKB-EC"/>
</dbReference>
<evidence type="ECO:0000256" key="12">
    <source>
        <dbReference type="ARBA" id="ARBA00033413"/>
    </source>
</evidence>
<dbReference type="Gene3D" id="3.30.70.560">
    <property type="entry name" value="7,8-Dihydro-6-hydroxymethylpterin-pyrophosphokinase HPPK"/>
    <property type="match status" value="1"/>
</dbReference>
<dbReference type="AlphaFoldDB" id="W2V0F1"/>
<dbReference type="PATRIC" id="fig|1401685.3.peg.407"/>
<dbReference type="GO" id="GO:0046654">
    <property type="term" value="P:tetrahydrofolate biosynthetic process"/>
    <property type="evidence" value="ECO:0007669"/>
    <property type="project" value="UniProtKB-UniPathway"/>
</dbReference>
<evidence type="ECO:0000256" key="6">
    <source>
        <dbReference type="ARBA" id="ARBA00022741"/>
    </source>
</evidence>
<dbReference type="PANTHER" id="PTHR43071">
    <property type="entry name" value="2-AMINO-4-HYDROXY-6-HYDROXYMETHYLDIHYDROPTERIDINE PYROPHOSPHOKINASE"/>
    <property type="match status" value="1"/>
</dbReference>
<keyword evidence="6" id="KW-0547">Nucleotide-binding</keyword>
<protein>
    <recommendedName>
        <fullName evidence="4">2-amino-4-hydroxy-6-hydroxymethyldihydropteridine pyrophosphokinase</fullName>
        <ecNumber evidence="3">2.7.6.3</ecNumber>
    </recommendedName>
    <alternativeName>
        <fullName evidence="11">6-hydroxymethyl-7,8-dihydropterin pyrophosphokinase</fullName>
    </alternativeName>
    <alternativeName>
        <fullName evidence="12">7,8-dihydro-6-hydroxymethylpterin-pyrophosphokinase</fullName>
    </alternativeName>
</protein>
<dbReference type="STRING" id="1401685.P857_32"/>
<dbReference type="InterPro" id="IPR035907">
    <property type="entry name" value="Hppk_sf"/>
</dbReference>
<dbReference type="Pfam" id="PF01288">
    <property type="entry name" value="HPPK"/>
    <property type="match status" value="1"/>
</dbReference>
<feature type="domain" description="7,8-dihydro-6-hydroxymethylpterin-pyrophosphokinase" evidence="14">
    <location>
        <begin position="18"/>
        <end position="148"/>
    </location>
</feature>
<dbReference type="InterPro" id="IPR000550">
    <property type="entry name" value="Hppk"/>
</dbReference>
<keyword evidence="9" id="KW-0289">Folate biosynthesis</keyword>
<evidence type="ECO:0000256" key="4">
    <source>
        <dbReference type="ARBA" id="ARBA00016218"/>
    </source>
</evidence>
<comment type="similarity">
    <text evidence="2">Belongs to the HPPK family.</text>
</comment>
<dbReference type="UniPathway" id="UPA00077">
    <property type="reaction ID" value="UER00155"/>
</dbReference>
<comment type="pathway">
    <text evidence="1">Cofactor biosynthesis; tetrahydrofolate biosynthesis; 2-amino-4-hydroxy-6-hydroxymethyl-7,8-dihydropteridine diphosphate from 7,8-dihydroneopterin triphosphate: step 4/4.</text>
</comment>
<evidence type="ECO:0000256" key="10">
    <source>
        <dbReference type="ARBA" id="ARBA00029409"/>
    </source>
</evidence>
<keyword evidence="13" id="KW-0812">Transmembrane</keyword>
<dbReference type="PANTHER" id="PTHR43071:SF1">
    <property type="entry name" value="2-AMINO-4-HYDROXY-6-HYDROXYMETHYLDIHYDROPTERIDINE PYROPHOSPHOKINASE"/>
    <property type="match status" value="1"/>
</dbReference>
<reference evidence="15 16" key="1">
    <citation type="journal article" date="2013" name="PLoS ONE">
        <title>Bacterial endosymbiosis in a chordate host: long-term co-evolution and conservation of secondary metabolism.</title>
        <authorList>
            <person name="Kwan J.C."/>
            <person name="Schmidt E.W."/>
        </authorList>
    </citation>
    <scope>NUCLEOTIDE SEQUENCE [LARGE SCALE GENOMIC DNA]</scope>
    <source>
        <strain evidence="16">L6</strain>
    </source>
</reference>
<dbReference type="GO" id="GO:0016301">
    <property type="term" value="F:kinase activity"/>
    <property type="evidence" value="ECO:0007669"/>
    <property type="project" value="UniProtKB-KW"/>
</dbReference>
<comment type="caution">
    <text evidence="15">The sequence shown here is derived from an EMBL/GenBank/DDBJ whole genome shotgun (WGS) entry which is preliminary data.</text>
</comment>
<dbReference type="NCBIfam" id="TIGR01498">
    <property type="entry name" value="folK"/>
    <property type="match status" value="1"/>
</dbReference>
<evidence type="ECO:0000256" key="7">
    <source>
        <dbReference type="ARBA" id="ARBA00022777"/>
    </source>
</evidence>
<evidence type="ECO:0000313" key="16">
    <source>
        <dbReference type="Proteomes" id="UP000018951"/>
    </source>
</evidence>
<keyword evidence="13" id="KW-0472">Membrane</keyword>
<evidence type="ECO:0000256" key="8">
    <source>
        <dbReference type="ARBA" id="ARBA00022840"/>
    </source>
</evidence>
<accession>W2V0F1</accession>
<evidence type="ECO:0000256" key="2">
    <source>
        <dbReference type="ARBA" id="ARBA00005810"/>
    </source>
</evidence>
<evidence type="ECO:0000256" key="11">
    <source>
        <dbReference type="ARBA" id="ARBA00029766"/>
    </source>
</evidence>
<dbReference type="Proteomes" id="UP000018951">
    <property type="component" value="Unassembled WGS sequence"/>
</dbReference>
<evidence type="ECO:0000256" key="9">
    <source>
        <dbReference type="ARBA" id="ARBA00022909"/>
    </source>
</evidence>
<keyword evidence="5" id="KW-0808">Transferase</keyword>
<keyword evidence="16" id="KW-1185">Reference proteome</keyword>
<comment type="function">
    <text evidence="10">Catalyzes the transfer of pyrophosphate from adenosine triphosphate (ATP) to 6-hydroxymethyl-7,8-dihydropterin, an enzymatic step in folate biosynthesis pathway.</text>
</comment>
<name>W2V0F1_9RICK</name>
<dbReference type="EMBL" id="AXCJ01000002">
    <property type="protein sequence ID" value="ETO91585.1"/>
    <property type="molecule type" value="Genomic_DNA"/>
</dbReference>
<sequence length="169" mass="19619">MSVRCFPTTNNNHSNFVVLSLGSNLGDREYYLDYAIRHLPVTVHSKSDIIGTEPILKSSADPNWYNLYFLNMVVVGDTCLSVLELLSIIWRIEERCGRKKKDRGLWLPRTIDIDILFWNDSIIKTREITVPHSEILNRPFLLSLLAQTIPDYIHPEVGKNMKELFRLFV</sequence>
<feature type="transmembrane region" description="Helical" evidence="13">
    <location>
        <begin position="67"/>
        <end position="90"/>
    </location>
</feature>
<evidence type="ECO:0000256" key="5">
    <source>
        <dbReference type="ARBA" id="ARBA00022679"/>
    </source>
</evidence>
<dbReference type="CDD" id="cd00483">
    <property type="entry name" value="HPPK"/>
    <property type="match status" value="1"/>
</dbReference>
<dbReference type="GO" id="GO:0005524">
    <property type="term" value="F:ATP binding"/>
    <property type="evidence" value="ECO:0007669"/>
    <property type="project" value="UniProtKB-KW"/>
</dbReference>
<keyword evidence="13" id="KW-1133">Transmembrane helix</keyword>